<accession>A0A3S3TUZ7</accession>
<evidence type="ECO:0000313" key="2">
    <source>
        <dbReference type="Proteomes" id="UP000287168"/>
    </source>
</evidence>
<gene>
    <name evidence="1" type="ORF">EP867_19415</name>
</gene>
<keyword evidence="2" id="KW-1185">Reference proteome</keyword>
<evidence type="ECO:0000313" key="1">
    <source>
        <dbReference type="EMBL" id="RWY33929.1"/>
    </source>
</evidence>
<dbReference type="Proteomes" id="UP000287168">
    <property type="component" value="Unassembled WGS sequence"/>
</dbReference>
<dbReference type="AlphaFoldDB" id="A0A3S3TUZ7"/>
<protein>
    <submittedName>
        <fullName evidence="1">Uncharacterized protein</fullName>
    </submittedName>
</protein>
<organism evidence="1 2">
    <name type="scientific">Falsigemmobacter intermedius</name>
    <dbReference type="NCBI Taxonomy" id="1553448"/>
    <lineage>
        <taxon>Bacteria</taxon>
        <taxon>Pseudomonadati</taxon>
        <taxon>Pseudomonadota</taxon>
        <taxon>Alphaproteobacteria</taxon>
        <taxon>Rhodobacterales</taxon>
        <taxon>Paracoccaceae</taxon>
        <taxon>Falsigemmobacter</taxon>
    </lineage>
</organism>
<name>A0A3S3TUZ7_9RHOB</name>
<comment type="caution">
    <text evidence="1">The sequence shown here is derived from an EMBL/GenBank/DDBJ whole genome shotgun (WGS) entry which is preliminary data.</text>
</comment>
<reference evidence="1 2" key="1">
    <citation type="journal article" date="2015" name="Int. J. Syst. Evol. Microbiol.">
        <title>Gemmobacter intermedius sp. nov., isolated from a white stork (Ciconia ciconia).</title>
        <authorList>
            <person name="Kampfer P."/>
            <person name="Jerzak L."/>
            <person name="Wilharm G."/>
            <person name="Golke J."/>
            <person name="Busse H.J."/>
            <person name="Glaeser S.P."/>
        </authorList>
    </citation>
    <scope>NUCLEOTIDE SEQUENCE [LARGE SCALE GENOMIC DNA]</scope>
    <source>
        <strain evidence="1 2">119/4</strain>
    </source>
</reference>
<proteinExistence type="predicted"/>
<dbReference type="RefSeq" id="WP_128491069.1">
    <property type="nucleotide sequence ID" value="NZ_JBHRVN010000006.1"/>
</dbReference>
<dbReference type="EMBL" id="SBLC01000118">
    <property type="protein sequence ID" value="RWY33929.1"/>
    <property type="molecule type" value="Genomic_DNA"/>
</dbReference>
<sequence>MIEAVEYISRITGSILYPSTLPHPDDGQIPANLGDLSDAEALHLSMIAVDCLSLATSASPPYGETEEIRGALYDLIRELSSIMHRAAELEASIADVIKRAHGAQLPRAVQETNLPTAPRR</sequence>